<evidence type="ECO:0000313" key="3">
    <source>
        <dbReference type="Proteomes" id="UP001501496"/>
    </source>
</evidence>
<evidence type="ECO:0000313" key="2">
    <source>
        <dbReference type="EMBL" id="GAA4237209.1"/>
    </source>
</evidence>
<name>A0ABP8CBN0_9FLAO</name>
<dbReference type="Proteomes" id="UP001501496">
    <property type="component" value="Unassembled WGS sequence"/>
</dbReference>
<dbReference type="EMBL" id="BAABCA010000005">
    <property type="protein sequence ID" value="GAA4237209.1"/>
    <property type="molecule type" value="Genomic_DNA"/>
</dbReference>
<reference evidence="3" key="1">
    <citation type="journal article" date="2019" name="Int. J. Syst. Evol. Microbiol.">
        <title>The Global Catalogue of Microorganisms (GCM) 10K type strain sequencing project: providing services to taxonomists for standard genome sequencing and annotation.</title>
        <authorList>
            <consortium name="The Broad Institute Genomics Platform"/>
            <consortium name="The Broad Institute Genome Sequencing Center for Infectious Disease"/>
            <person name="Wu L."/>
            <person name="Ma J."/>
        </authorList>
    </citation>
    <scope>NUCLEOTIDE SEQUENCE [LARGE SCALE GENOMIC DNA]</scope>
    <source>
        <strain evidence="3">JCM 17630</strain>
    </source>
</reference>
<keyword evidence="3" id="KW-1185">Reference proteome</keyword>
<proteinExistence type="predicted"/>
<keyword evidence="1" id="KW-0472">Membrane</keyword>
<keyword evidence="1" id="KW-0812">Transmembrane</keyword>
<gene>
    <name evidence="2" type="ORF">GCM10022291_23420</name>
</gene>
<accession>A0ABP8CBN0</accession>
<keyword evidence="1" id="KW-1133">Transmembrane helix</keyword>
<feature type="transmembrane region" description="Helical" evidence="1">
    <location>
        <begin position="6"/>
        <end position="29"/>
    </location>
</feature>
<organism evidence="2 3">
    <name type="scientific">Postechiella marina</name>
    <dbReference type="NCBI Taxonomy" id="943941"/>
    <lineage>
        <taxon>Bacteria</taxon>
        <taxon>Pseudomonadati</taxon>
        <taxon>Bacteroidota</taxon>
        <taxon>Flavobacteriia</taxon>
        <taxon>Flavobacteriales</taxon>
        <taxon>Flavobacteriaceae</taxon>
        <taxon>Postechiella</taxon>
    </lineage>
</organism>
<evidence type="ECO:0000256" key="1">
    <source>
        <dbReference type="SAM" id="Phobius"/>
    </source>
</evidence>
<sequence length="58" mass="6802">MASTKILCKVVITIYFLIDDVFCITNMIYKQTIIVRDYKSEPAKNQKLILINIKTYDN</sequence>
<comment type="caution">
    <text evidence="2">The sequence shown here is derived from an EMBL/GenBank/DDBJ whole genome shotgun (WGS) entry which is preliminary data.</text>
</comment>
<protein>
    <submittedName>
        <fullName evidence="2">Uncharacterized protein</fullName>
    </submittedName>
</protein>